<dbReference type="InterPro" id="IPR001763">
    <property type="entry name" value="Rhodanese-like_dom"/>
</dbReference>
<dbReference type="Pfam" id="PF00581">
    <property type="entry name" value="Rhodanese"/>
    <property type="match status" value="1"/>
</dbReference>
<evidence type="ECO:0000313" key="3">
    <source>
        <dbReference type="EMBL" id="MBO8432620.1"/>
    </source>
</evidence>
<gene>
    <name evidence="3" type="primary">mnmH</name>
    <name evidence="3" type="ORF">IAB08_04945</name>
</gene>
<dbReference type="SUPFAM" id="SSF52821">
    <property type="entry name" value="Rhodanese/Cell cycle control phosphatase"/>
    <property type="match status" value="1"/>
</dbReference>
<feature type="domain" description="Rhodanese" evidence="2">
    <location>
        <begin position="17"/>
        <end position="138"/>
    </location>
</feature>
<evidence type="ECO:0000256" key="1">
    <source>
        <dbReference type="ARBA" id="ARBA00023266"/>
    </source>
</evidence>
<sequence length="345" mass="39131">MELPMDTPEEKKTKIIRTEDYVWVDVRSPAEYQQGHVPGAYSLPLFSNEERAEVGTIYAKSGKFAAIERGLEIVGPRLSRMLRQGKALSRKGKLMVYCWRGGMRSASVAWLLRLENVDLEVYPGGYKGYRRSFSDLLDLGWRFVVLGGPTLCGKTEILKTLAQQGEQVLDLEGMARHKGSAFGGLGQGEQPNNEQFSNLLHFELEKMDPTRIVWCEGESLNIGKVTMPREFYDLLDASPMIHLIIPKESRLQRAMTEYGSMPSKLLEDSFEKIKRRIGLDVAQKGISAIENGDLKTAIALAMDYYDKTYQYALQKRKGPVLFRYQGLGVPKQMAEEIKEESYKRL</sequence>
<protein>
    <submittedName>
        <fullName evidence="3">tRNA 2-selenouridine(34) synthase MnmH</fullName>
    </submittedName>
</protein>
<evidence type="ECO:0000313" key="4">
    <source>
        <dbReference type="Proteomes" id="UP000823612"/>
    </source>
</evidence>
<dbReference type="AlphaFoldDB" id="A0A9D9GZB9"/>
<dbReference type="PROSITE" id="PS50206">
    <property type="entry name" value="RHODANESE_3"/>
    <property type="match status" value="1"/>
</dbReference>
<dbReference type="Gene3D" id="3.40.250.10">
    <property type="entry name" value="Rhodanese-like domain"/>
    <property type="match status" value="1"/>
</dbReference>
<dbReference type="GO" id="GO:0043828">
    <property type="term" value="F:tRNA 2-selenouridine synthase activity"/>
    <property type="evidence" value="ECO:0007669"/>
    <property type="project" value="InterPro"/>
</dbReference>
<dbReference type="Pfam" id="PF26341">
    <property type="entry name" value="AAA_SelU"/>
    <property type="match status" value="1"/>
</dbReference>
<name>A0A9D9GZB9_9BACT</name>
<dbReference type="InterPro" id="IPR027417">
    <property type="entry name" value="P-loop_NTPase"/>
</dbReference>
<dbReference type="NCBIfam" id="NF008750">
    <property type="entry name" value="PRK11784.1-2"/>
    <property type="match status" value="1"/>
</dbReference>
<dbReference type="EMBL" id="JADIMZ010000074">
    <property type="protein sequence ID" value="MBO8432620.1"/>
    <property type="molecule type" value="Genomic_DNA"/>
</dbReference>
<reference evidence="3" key="1">
    <citation type="submission" date="2020-10" db="EMBL/GenBank/DDBJ databases">
        <authorList>
            <person name="Gilroy R."/>
        </authorList>
    </citation>
    <scope>NUCLEOTIDE SEQUENCE</scope>
    <source>
        <strain evidence="3">2889</strain>
    </source>
</reference>
<dbReference type="GO" id="GO:0002098">
    <property type="term" value="P:tRNA wobble uridine modification"/>
    <property type="evidence" value="ECO:0007669"/>
    <property type="project" value="InterPro"/>
</dbReference>
<dbReference type="SMART" id="SM00450">
    <property type="entry name" value="RHOD"/>
    <property type="match status" value="1"/>
</dbReference>
<dbReference type="NCBIfam" id="TIGR03167">
    <property type="entry name" value="tRNA_sel_U_synt"/>
    <property type="match status" value="1"/>
</dbReference>
<accession>A0A9D9GZB9</accession>
<evidence type="ECO:0000259" key="2">
    <source>
        <dbReference type="PROSITE" id="PS50206"/>
    </source>
</evidence>
<dbReference type="PANTHER" id="PTHR30401">
    <property type="entry name" value="TRNA 2-SELENOURIDINE SYNTHASE"/>
    <property type="match status" value="1"/>
</dbReference>
<dbReference type="InterPro" id="IPR017582">
    <property type="entry name" value="SelU"/>
</dbReference>
<dbReference type="PANTHER" id="PTHR30401:SF0">
    <property type="entry name" value="TRNA 2-SELENOURIDINE SYNTHASE"/>
    <property type="match status" value="1"/>
</dbReference>
<dbReference type="Proteomes" id="UP000823612">
    <property type="component" value="Unassembled WGS sequence"/>
</dbReference>
<organism evidence="3 4">
    <name type="scientific">Candidatus Pullibacteroides excrementavium</name>
    <dbReference type="NCBI Taxonomy" id="2840905"/>
    <lineage>
        <taxon>Bacteria</taxon>
        <taxon>Pseudomonadati</taxon>
        <taxon>Bacteroidota</taxon>
        <taxon>Bacteroidia</taxon>
        <taxon>Bacteroidales</taxon>
        <taxon>Candidatus Pullibacteroides</taxon>
    </lineage>
</organism>
<dbReference type="InterPro" id="IPR036873">
    <property type="entry name" value="Rhodanese-like_dom_sf"/>
</dbReference>
<proteinExistence type="predicted"/>
<keyword evidence="1" id="KW-0711">Selenium</keyword>
<dbReference type="InterPro" id="IPR058840">
    <property type="entry name" value="AAA_SelU"/>
</dbReference>
<reference evidence="3" key="2">
    <citation type="journal article" date="2021" name="PeerJ">
        <title>Extensive microbial diversity within the chicken gut microbiome revealed by metagenomics and culture.</title>
        <authorList>
            <person name="Gilroy R."/>
            <person name="Ravi A."/>
            <person name="Getino M."/>
            <person name="Pursley I."/>
            <person name="Horton D.L."/>
            <person name="Alikhan N.F."/>
            <person name="Baker D."/>
            <person name="Gharbi K."/>
            <person name="Hall N."/>
            <person name="Watson M."/>
            <person name="Adriaenssens E.M."/>
            <person name="Foster-Nyarko E."/>
            <person name="Jarju S."/>
            <person name="Secka A."/>
            <person name="Antonio M."/>
            <person name="Oren A."/>
            <person name="Chaudhuri R.R."/>
            <person name="La Ragione R."/>
            <person name="Hildebrand F."/>
            <person name="Pallen M.J."/>
        </authorList>
    </citation>
    <scope>NUCLEOTIDE SEQUENCE</scope>
    <source>
        <strain evidence="3">2889</strain>
    </source>
</reference>
<dbReference type="SUPFAM" id="SSF52540">
    <property type="entry name" value="P-loop containing nucleoside triphosphate hydrolases"/>
    <property type="match status" value="1"/>
</dbReference>
<comment type="caution">
    <text evidence="3">The sequence shown here is derived from an EMBL/GenBank/DDBJ whole genome shotgun (WGS) entry which is preliminary data.</text>
</comment>